<accession>A0A3S0NEC1</accession>
<dbReference type="EMBL" id="RXHI01000008">
    <property type="protein sequence ID" value="RUA22877.1"/>
    <property type="molecule type" value="Genomic_DNA"/>
</dbReference>
<reference evidence="1" key="1">
    <citation type="submission" date="2018-12" db="EMBL/GenBank/DDBJ databases">
        <authorList>
            <person name="Jadhav K."/>
            <person name="Kushwaha B."/>
            <person name="Jadhav I."/>
        </authorList>
    </citation>
    <scope>NUCLEOTIDE SEQUENCE [LARGE SCALE GENOMIC DNA]</scope>
    <source>
        <strain evidence="1">SBS 10</strain>
    </source>
</reference>
<organism evidence="1">
    <name type="scientific">Billgrantia gudaonensis</name>
    <dbReference type="NCBI Taxonomy" id="376427"/>
    <lineage>
        <taxon>Bacteria</taxon>
        <taxon>Pseudomonadati</taxon>
        <taxon>Pseudomonadota</taxon>
        <taxon>Gammaproteobacteria</taxon>
        <taxon>Oceanospirillales</taxon>
        <taxon>Halomonadaceae</taxon>
        <taxon>Billgrantia</taxon>
    </lineage>
</organism>
<sequence length="120" mass="13117">MEERLSGNYKASTEAQMLTERSASFIISSEVDYSDNFGVQCGDVIDNQQRMLSLGFYVDDLVSGAYRLKYFTFGEKSGSDVLSSLLMVPLAIWWYVSNSGGFQVLLSGGALSLNGNLSSL</sequence>
<evidence type="ECO:0000313" key="1">
    <source>
        <dbReference type="EMBL" id="RUA22877.1"/>
    </source>
</evidence>
<dbReference type="AlphaFoldDB" id="A0A3S0NEC1"/>
<protein>
    <submittedName>
        <fullName evidence="1">Uncharacterized protein</fullName>
    </submittedName>
</protein>
<name>A0A3S0NEC1_9GAMM</name>
<proteinExistence type="predicted"/>
<comment type="caution">
    <text evidence="1">The sequence shown here is derived from an EMBL/GenBank/DDBJ whole genome shotgun (WGS) entry which is preliminary data.</text>
</comment>
<gene>
    <name evidence="1" type="ORF">DSL92_03385</name>
</gene>